<dbReference type="AlphaFoldDB" id="Q2SPY4"/>
<dbReference type="EMBL" id="CP000155">
    <property type="protein sequence ID" value="ABC27290.1"/>
    <property type="molecule type" value="Genomic_DNA"/>
</dbReference>
<proteinExistence type="predicted"/>
<keyword evidence="2" id="KW-1185">Reference proteome</keyword>
<dbReference type="eggNOG" id="ENOG50321WF">
    <property type="taxonomic scope" value="Bacteria"/>
</dbReference>
<dbReference type="Proteomes" id="UP000000238">
    <property type="component" value="Chromosome"/>
</dbReference>
<dbReference type="STRING" id="349521.HCH_00379"/>
<organism evidence="1 2">
    <name type="scientific">Hahella chejuensis (strain KCTC 2396)</name>
    <dbReference type="NCBI Taxonomy" id="349521"/>
    <lineage>
        <taxon>Bacteria</taxon>
        <taxon>Pseudomonadati</taxon>
        <taxon>Pseudomonadota</taxon>
        <taxon>Gammaproteobacteria</taxon>
        <taxon>Oceanospirillales</taxon>
        <taxon>Hahellaceae</taxon>
        <taxon>Hahella</taxon>
    </lineage>
</organism>
<name>Q2SPY4_HAHCH</name>
<accession>Q2SPY4</accession>
<sequence>MIEIKLPFWLGGEQLAKLSRAARRYWERVEHWLRWPLRQTDAETCALGVLDLLAWQRNIARFTGEPESLYRLRVKYAYANAVDAGSVAGFKRILQRLGVGYVEIEERAPGRDWDVITLRLSDGQLSANPELLRIILQMYGRTCRRYEFELITPVTLAVSAGTFDWDQHTLTATLPNSLRLTLRLAEPHHDSQLFVARL</sequence>
<dbReference type="RefSeq" id="WP_011394367.1">
    <property type="nucleotide sequence ID" value="NC_007645.1"/>
</dbReference>
<dbReference type="OrthoDB" id="5674874at2"/>
<evidence type="ECO:0000313" key="1">
    <source>
        <dbReference type="EMBL" id="ABC27290.1"/>
    </source>
</evidence>
<dbReference type="HOGENOM" id="CLU_109377_0_0_6"/>
<gene>
    <name evidence="1" type="ordered locus">HCH_00379</name>
</gene>
<dbReference type="InterPro" id="IPR006521">
    <property type="entry name" value="Tail_protein_I"/>
</dbReference>
<reference evidence="1 2" key="1">
    <citation type="journal article" date="2005" name="Nucleic Acids Res.">
        <title>Genomic blueprint of Hahella chejuensis, a marine microbe producing an algicidal agent.</title>
        <authorList>
            <person name="Jeong H."/>
            <person name="Yim J.H."/>
            <person name="Lee C."/>
            <person name="Choi S.-H."/>
            <person name="Park Y.K."/>
            <person name="Yoon S.H."/>
            <person name="Hur C.-G."/>
            <person name="Kang H.-Y."/>
            <person name="Kim D."/>
            <person name="Lee H.H."/>
            <person name="Park K.H."/>
            <person name="Park S.-H."/>
            <person name="Park H.-S."/>
            <person name="Lee H.K."/>
            <person name="Oh T.K."/>
            <person name="Kim J.F."/>
        </authorList>
    </citation>
    <scope>NUCLEOTIDE SEQUENCE [LARGE SCALE GENOMIC DNA]</scope>
    <source>
        <strain evidence="1 2">KCTC 2396</strain>
    </source>
</reference>
<protein>
    <submittedName>
        <fullName evidence="1">Probable phage protein</fullName>
    </submittedName>
</protein>
<evidence type="ECO:0000313" key="2">
    <source>
        <dbReference type="Proteomes" id="UP000000238"/>
    </source>
</evidence>
<dbReference type="Pfam" id="PF09684">
    <property type="entry name" value="Tail_P2_I"/>
    <property type="match status" value="1"/>
</dbReference>
<dbReference type="KEGG" id="hch:HCH_00379"/>